<evidence type="ECO:0000313" key="4">
    <source>
        <dbReference type="Proteomes" id="UP000006727"/>
    </source>
</evidence>
<sequence>MGTLVLNEQILLRSSKRKLNIWSLNCDDMPDLAGSSEFHTNITLDPSPTLDPHIWSNLQPELVARILAHLPLTSLFHKRLVSKSWDREIYSVQRYKRRIELVLMN</sequence>
<keyword evidence="4" id="KW-1185">Reference proteome</keyword>
<evidence type="ECO:0000259" key="1">
    <source>
        <dbReference type="Pfam" id="PF00646"/>
    </source>
</evidence>
<dbReference type="Proteomes" id="UP000006727">
    <property type="component" value="Chromosome 10"/>
</dbReference>
<reference evidence="3" key="3">
    <citation type="submission" date="2020-12" db="UniProtKB">
        <authorList>
            <consortium name="EnsemblPlants"/>
        </authorList>
    </citation>
    <scope>IDENTIFICATION</scope>
</reference>
<dbReference type="SUPFAM" id="SSF81383">
    <property type="entry name" value="F-box domain"/>
    <property type="match status" value="1"/>
</dbReference>
<dbReference type="Gene3D" id="1.20.1280.50">
    <property type="match status" value="1"/>
</dbReference>
<dbReference type="PaxDb" id="3218-PP1S67_132V6.1"/>
<dbReference type="AlphaFoldDB" id="A0A2K1JZR5"/>
<feature type="domain" description="F-box" evidence="1">
    <location>
        <begin position="55"/>
        <end position="85"/>
    </location>
</feature>
<dbReference type="Pfam" id="PF00646">
    <property type="entry name" value="F-box"/>
    <property type="match status" value="1"/>
</dbReference>
<evidence type="ECO:0000313" key="2">
    <source>
        <dbReference type="EMBL" id="PNR47010.1"/>
    </source>
</evidence>
<dbReference type="InterPro" id="IPR001810">
    <property type="entry name" value="F-box_dom"/>
</dbReference>
<name>A0A2K1JZR5_PHYPA</name>
<dbReference type="InterPro" id="IPR036047">
    <property type="entry name" value="F-box-like_dom_sf"/>
</dbReference>
<reference evidence="2 4" key="2">
    <citation type="journal article" date="2018" name="Plant J.">
        <title>The Physcomitrella patens chromosome-scale assembly reveals moss genome structure and evolution.</title>
        <authorList>
            <person name="Lang D."/>
            <person name="Ullrich K.K."/>
            <person name="Murat F."/>
            <person name="Fuchs J."/>
            <person name="Jenkins J."/>
            <person name="Haas F.B."/>
            <person name="Piednoel M."/>
            <person name="Gundlach H."/>
            <person name="Van Bel M."/>
            <person name="Meyberg R."/>
            <person name="Vives C."/>
            <person name="Morata J."/>
            <person name="Symeonidi A."/>
            <person name="Hiss M."/>
            <person name="Muchero W."/>
            <person name="Kamisugi Y."/>
            <person name="Saleh O."/>
            <person name="Blanc G."/>
            <person name="Decker E.L."/>
            <person name="van Gessel N."/>
            <person name="Grimwood J."/>
            <person name="Hayes R.D."/>
            <person name="Graham S.W."/>
            <person name="Gunter L.E."/>
            <person name="McDaniel S.F."/>
            <person name="Hoernstein S.N.W."/>
            <person name="Larsson A."/>
            <person name="Li F.W."/>
            <person name="Perroud P.F."/>
            <person name="Phillips J."/>
            <person name="Ranjan P."/>
            <person name="Rokshar D.S."/>
            <person name="Rothfels C.J."/>
            <person name="Schneider L."/>
            <person name="Shu S."/>
            <person name="Stevenson D.W."/>
            <person name="Thummler F."/>
            <person name="Tillich M."/>
            <person name="Villarreal Aguilar J.C."/>
            <person name="Widiez T."/>
            <person name="Wong G.K."/>
            <person name="Wymore A."/>
            <person name="Zhang Y."/>
            <person name="Zimmer A.D."/>
            <person name="Quatrano R.S."/>
            <person name="Mayer K.F.X."/>
            <person name="Goodstein D."/>
            <person name="Casacuberta J.M."/>
            <person name="Vandepoele K."/>
            <person name="Reski R."/>
            <person name="Cuming A.C."/>
            <person name="Tuskan G.A."/>
            <person name="Maumus F."/>
            <person name="Salse J."/>
            <person name="Schmutz J."/>
            <person name="Rensing S.A."/>
        </authorList>
    </citation>
    <scope>NUCLEOTIDE SEQUENCE [LARGE SCALE GENOMIC DNA]</scope>
    <source>
        <strain evidence="3 4">cv. Gransden 2004</strain>
    </source>
</reference>
<organism evidence="2">
    <name type="scientific">Physcomitrium patens</name>
    <name type="common">Spreading-leaved earth moss</name>
    <name type="synonym">Physcomitrella patens</name>
    <dbReference type="NCBI Taxonomy" id="3218"/>
    <lineage>
        <taxon>Eukaryota</taxon>
        <taxon>Viridiplantae</taxon>
        <taxon>Streptophyta</taxon>
        <taxon>Embryophyta</taxon>
        <taxon>Bryophyta</taxon>
        <taxon>Bryophytina</taxon>
        <taxon>Bryopsida</taxon>
        <taxon>Funariidae</taxon>
        <taxon>Funariales</taxon>
        <taxon>Funariaceae</taxon>
        <taxon>Physcomitrium</taxon>
    </lineage>
</organism>
<dbReference type="InParanoid" id="A0A2K1JZR5"/>
<dbReference type="EnsemblPlants" id="Pp3c10_19860V3.1">
    <property type="protein sequence ID" value="PAC:32901813.CDS.1"/>
    <property type="gene ID" value="Pp3c10_19860"/>
</dbReference>
<reference evidence="2 4" key="1">
    <citation type="journal article" date="2008" name="Science">
        <title>The Physcomitrella genome reveals evolutionary insights into the conquest of land by plants.</title>
        <authorList>
            <person name="Rensing S."/>
            <person name="Lang D."/>
            <person name="Zimmer A."/>
            <person name="Terry A."/>
            <person name="Salamov A."/>
            <person name="Shapiro H."/>
            <person name="Nishiyama T."/>
            <person name="Perroud P.-F."/>
            <person name="Lindquist E."/>
            <person name="Kamisugi Y."/>
            <person name="Tanahashi T."/>
            <person name="Sakakibara K."/>
            <person name="Fujita T."/>
            <person name="Oishi K."/>
            <person name="Shin-I T."/>
            <person name="Kuroki Y."/>
            <person name="Toyoda A."/>
            <person name="Suzuki Y."/>
            <person name="Hashimoto A."/>
            <person name="Yamaguchi K."/>
            <person name="Sugano A."/>
            <person name="Kohara Y."/>
            <person name="Fujiyama A."/>
            <person name="Anterola A."/>
            <person name="Aoki S."/>
            <person name="Ashton N."/>
            <person name="Barbazuk W.B."/>
            <person name="Barker E."/>
            <person name="Bennetzen J."/>
            <person name="Bezanilla M."/>
            <person name="Blankenship R."/>
            <person name="Cho S.H."/>
            <person name="Dutcher S."/>
            <person name="Estelle M."/>
            <person name="Fawcett J.A."/>
            <person name="Gundlach H."/>
            <person name="Hanada K."/>
            <person name="Heyl A."/>
            <person name="Hicks K.A."/>
            <person name="Hugh J."/>
            <person name="Lohr M."/>
            <person name="Mayer K."/>
            <person name="Melkozernov A."/>
            <person name="Murata T."/>
            <person name="Nelson D."/>
            <person name="Pils B."/>
            <person name="Prigge M."/>
            <person name="Reiss B."/>
            <person name="Renner T."/>
            <person name="Rombauts S."/>
            <person name="Rushton P."/>
            <person name="Sanderfoot A."/>
            <person name="Schween G."/>
            <person name="Shiu S.-H."/>
            <person name="Stueber K."/>
            <person name="Theodoulou F.L."/>
            <person name="Tu H."/>
            <person name="Van de Peer Y."/>
            <person name="Verrier P.J."/>
            <person name="Waters E."/>
            <person name="Wood A."/>
            <person name="Yang L."/>
            <person name="Cove D."/>
            <person name="Cuming A."/>
            <person name="Hasebe M."/>
            <person name="Lucas S."/>
            <person name="Mishler D.B."/>
            <person name="Reski R."/>
            <person name="Grigoriev I."/>
            <person name="Quatrano R.S."/>
            <person name="Boore J.L."/>
        </authorList>
    </citation>
    <scope>NUCLEOTIDE SEQUENCE [LARGE SCALE GENOMIC DNA]</scope>
    <source>
        <strain evidence="3 4">cv. Gransden 2004</strain>
    </source>
</reference>
<gene>
    <name evidence="2" type="ORF">PHYPA_014130</name>
</gene>
<protein>
    <recommendedName>
        <fullName evidence="1">F-box domain-containing protein</fullName>
    </recommendedName>
</protein>
<evidence type="ECO:0000313" key="3">
    <source>
        <dbReference type="EnsemblPlants" id="PAC:32901813.CDS.1"/>
    </source>
</evidence>
<dbReference type="EMBL" id="ABEU02000010">
    <property type="protein sequence ID" value="PNR47010.1"/>
    <property type="molecule type" value="Genomic_DNA"/>
</dbReference>
<proteinExistence type="predicted"/>
<accession>A0A2K1JZR5</accession>
<dbReference type="Gramene" id="Pp3c10_19860V3.1">
    <property type="protein sequence ID" value="PAC:32901813.CDS.1"/>
    <property type="gene ID" value="Pp3c10_19860"/>
</dbReference>